<evidence type="ECO:0000313" key="3">
    <source>
        <dbReference type="EMBL" id="SFT20293.1"/>
    </source>
</evidence>
<evidence type="ECO:0000256" key="1">
    <source>
        <dbReference type="SAM" id="MobiDB-lite"/>
    </source>
</evidence>
<evidence type="ECO:0000313" key="4">
    <source>
        <dbReference type="Proteomes" id="UP000199392"/>
    </source>
</evidence>
<protein>
    <submittedName>
        <fullName evidence="3">Uncharacterized protein</fullName>
    </submittedName>
</protein>
<dbReference type="AlphaFoldDB" id="A0A1I6W2T9"/>
<organism evidence="3 4">
    <name type="scientific">Alloyangia pacifica</name>
    <dbReference type="NCBI Taxonomy" id="311180"/>
    <lineage>
        <taxon>Bacteria</taxon>
        <taxon>Pseudomonadati</taxon>
        <taxon>Pseudomonadota</taxon>
        <taxon>Alphaproteobacteria</taxon>
        <taxon>Rhodobacterales</taxon>
        <taxon>Roseobacteraceae</taxon>
        <taxon>Alloyangia</taxon>
    </lineage>
</organism>
<accession>A0A1I6W2T9</accession>
<dbReference type="RefSeq" id="WP_092429702.1">
    <property type="nucleotide sequence ID" value="NZ_FNCL01000015.1"/>
</dbReference>
<feature type="transmembrane region" description="Helical" evidence="2">
    <location>
        <begin position="31"/>
        <end position="54"/>
    </location>
</feature>
<evidence type="ECO:0000256" key="2">
    <source>
        <dbReference type="SAM" id="Phobius"/>
    </source>
</evidence>
<keyword evidence="2" id="KW-0472">Membrane</keyword>
<feature type="region of interest" description="Disordered" evidence="1">
    <location>
        <begin position="1"/>
        <end position="21"/>
    </location>
</feature>
<reference evidence="4" key="1">
    <citation type="submission" date="2016-10" db="EMBL/GenBank/DDBJ databases">
        <authorList>
            <person name="Varghese N."/>
            <person name="Submissions S."/>
        </authorList>
    </citation>
    <scope>NUCLEOTIDE SEQUENCE [LARGE SCALE GENOMIC DNA]</scope>
    <source>
        <strain evidence="4">DSM 26894</strain>
    </source>
</reference>
<dbReference type="Proteomes" id="UP000199392">
    <property type="component" value="Unassembled WGS sequence"/>
</dbReference>
<dbReference type="EMBL" id="FOZW01000014">
    <property type="protein sequence ID" value="SFT20293.1"/>
    <property type="molecule type" value="Genomic_DNA"/>
</dbReference>
<proteinExistence type="predicted"/>
<keyword evidence="2" id="KW-1133">Transmembrane helix</keyword>
<keyword evidence="4" id="KW-1185">Reference proteome</keyword>
<sequence>MAYRDTGLPNGGSYGPTLRSEPQMDLAEGRLAGGAGTLTGGLLMAVLVFLGFVVGIGTLRVGGVGESPATSGSGAHGSVTGQSGGTETAVPRPAPVN</sequence>
<keyword evidence="2" id="KW-0812">Transmembrane</keyword>
<gene>
    <name evidence="3" type="ORF">SAMN04488050_11499</name>
</gene>
<feature type="region of interest" description="Disordered" evidence="1">
    <location>
        <begin position="64"/>
        <end position="97"/>
    </location>
</feature>
<name>A0A1I6W2T9_9RHOB</name>